<dbReference type="SUPFAM" id="SSF69118">
    <property type="entry name" value="AhpD-like"/>
    <property type="match status" value="1"/>
</dbReference>
<proteinExistence type="predicted"/>
<protein>
    <recommendedName>
        <fullName evidence="3">Carboxymuconolactone decarboxylase</fullName>
    </recommendedName>
</protein>
<dbReference type="PANTHER" id="PTHR35446:SF3">
    <property type="entry name" value="CMD DOMAIN-CONTAINING PROTEIN"/>
    <property type="match status" value="1"/>
</dbReference>
<dbReference type="Proteomes" id="UP000007077">
    <property type="component" value="Chromosome"/>
</dbReference>
<dbReference type="eggNOG" id="COG2128">
    <property type="taxonomic scope" value="Bacteria"/>
</dbReference>
<sequence>MSKHSIKELAMTDFPLHDKDTAPEKSRPLLDNSLKAFGMIPGLHAVMAEAPGILEGYQQLHQLVLDSSFDNDEKTVVWQTINVENACHYCVPAHTGIAKMMDVSDDITNALRDETPLPSDKLEALRTFTLAVMRKHGNVSKEDLVAFYEAGYQHRQVLEVILVLSQKVMSNYVNHIAETPVDEPFKKFEWQKKQ</sequence>
<dbReference type="EMBL" id="CP001978">
    <property type="protein sequence ID" value="ADP99596.1"/>
    <property type="molecule type" value="Genomic_DNA"/>
</dbReference>
<accession>E4PIZ8</accession>
<gene>
    <name evidence="1" type="ordered locus">HP15_3832</name>
</gene>
<dbReference type="Gene3D" id="1.20.1290.10">
    <property type="entry name" value="AhpD-like"/>
    <property type="match status" value="1"/>
</dbReference>
<evidence type="ECO:0008006" key="3">
    <source>
        <dbReference type="Google" id="ProtNLM"/>
    </source>
</evidence>
<evidence type="ECO:0000313" key="2">
    <source>
        <dbReference type="Proteomes" id="UP000007077"/>
    </source>
</evidence>
<name>E4PIZ8_MARAH</name>
<dbReference type="KEGG" id="mad:HP15_3832"/>
<reference evidence="1 2" key="1">
    <citation type="journal article" date="2010" name="Stand. Genomic Sci.">
        <title>Complete genome sequence of Marinobacter adhaerens type strain (HP15), a diatom-interacting marine microorganism.</title>
        <authorList>
            <person name="Gardes A."/>
            <person name="Kaeppel E."/>
            <person name="Shehzad A."/>
            <person name="Seebah S."/>
            <person name="Teeling H."/>
            <person name="Yarza P."/>
            <person name="Glockner F.O."/>
            <person name="Grossart H.P."/>
            <person name="Ullrich M.S."/>
        </authorList>
    </citation>
    <scope>NUCLEOTIDE SEQUENCE [LARGE SCALE GENOMIC DNA]</scope>
    <source>
        <strain evidence="2">DSM 23420 / HP15</strain>
    </source>
</reference>
<evidence type="ECO:0000313" key="1">
    <source>
        <dbReference type="EMBL" id="ADP99596.1"/>
    </source>
</evidence>
<dbReference type="PATRIC" id="fig|225937.3.peg.3861"/>
<reference evidence="2" key="2">
    <citation type="submission" date="2010-02" db="EMBL/GenBank/DDBJ databases">
        <title>Complete genome sequence of Marinobacter adhaerens type strain (HP15).</title>
        <authorList>
            <person name="Gaerdes A.A.M."/>
            <person name="Kaeppel E."/>
            <person name="Shezad A."/>
            <person name="Seebah S."/>
            <person name="Teeling H."/>
            <person name="Yarza P."/>
            <person name="Gloeckner F.O."/>
            <person name="Ullrich M.S."/>
        </authorList>
    </citation>
    <scope>NUCLEOTIDE SEQUENCE [LARGE SCALE GENOMIC DNA]</scope>
    <source>
        <strain evidence="2">DSM 23420 / HP15</strain>
    </source>
</reference>
<dbReference type="HOGENOM" id="CLU_082760_5_1_6"/>
<dbReference type="PANTHER" id="PTHR35446">
    <property type="entry name" value="SI:CH211-175M2.5"/>
    <property type="match status" value="1"/>
</dbReference>
<dbReference type="InterPro" id="IPR029032">
    <property type="entry name" value="AhpD-like"/>
</dbReference>
<dbReference type="STRING" id="225937.HP15_3832"/>
<dbReference type="AlphaFoldDB" id="E4PIZ8"/>
<organism evidence="1 2">
    <name type="scientific">Marinobacter adhaerens (strain DSM 23420 / HP15)</name>
    <dbReference type="NCBI Taxonomy" id="225937"/>
    <lineage>
        <taxon>Bacteria</taxon>
        <taxon>Pseudomonadati</taxon>
        <taxon>Pseudomonadota</taxon>
        <taxon>Gammaproteobacteria</taxon>
        <taxon>Pseudomonadales</taxon>
        <taxon>Marinobacteraceae</taxon>
        <taxon>Marinobacter</taxon>
    </lineage>
</organism>